<dbReference type="GO" id="GO:0008080">
    <property type="term" value="F:N-acetyltransferase activity"/>
    <property type="evidence" value="ECO:0007669"/>
    <property type="project" value="TreeGrafter"/>
</dbReference>
<evidence type="ECO:0000313" key="4">
    <source>
        <dbReference type="EMBL" id="CDZ37603.1"/>
    </source>
</evidence>
<dbReference type="PROSITE" id="PS51186">
    <property type="entry name" value="GNAT"/>
    <property type="match status" value="1"/>
</dbReference>
<dbReference type="CDD" id="cd04301">
    <property type="entry name" value="NAT_SF"/>
    <property type="match status" value="1"/>
</dbReference>
<accession>A0A0T7FRJ8</accession>
<organism evidence="4 5">
    <name type="scientific">Neorhizobium galegae bv. officinalis</name>
    <dbReference type="NCBI Taxonomy" id="323656"/>
    <lineage>
        <taxon>Bacteria</taxon>
        <taxon>Pseudomonadati</taxon>
        <taxon>Pseudomonadota</taxon>
        <taxon>Alphaproteobacteria</taxon>
        <taxon>Hyphomicrobiales</taxon>
        <taxon>Rhizobiaceae</taxon>
        <taxon>Rhizobium/Agrobacterium group</taxon>
        <taxon>Neorhizobium</taxon>
    </lineage>
</organism>
<dbReference type="Proteomes" id="UP000046176">
    <property type="component" value="Unassembled WGS sequence"/>
</dbReference>
<dbReference type="OrthoDB" id="9805924at2"/>
<dbReference type="Gene3D" id="3.40.630.30">
    <property type="match status" value="1"/>
</dbReference>
<dbReference type="RefSeq" id="WP_046667951.1">
    <property type="nucleotide sequence ID" value="NZ_CCRH01000011.1"/>
</dbReference>
<evidence type="ECO:0000313" key="5">
    <source>
        <dbReference type="Proteomes" id="UP000046176"/>
    </source>
</evidence>
<dbReference type="EMBL" id="CCRH01000011">
    <property type="protein sequence ID" value="CDZ37603.1"/>
    <property type="molecule type" value="Genomic_DNA"/>
</dbReference>
<evidence type="ECO:0000256" key="1">
    <source>
        <dbReference type="ARBA" id="ARBA00022679"/>
    </source>
</evidence>
<feature type="domain" description="N-acetyltransferase" evidence="3">
    <location>
        <begin position="3"/>
        <end position="148"/>
    </location>
</feature>
<dbReference type="InterPro" id="IPR016181">
    <property type="entry name" value="Acyl_CoA_acyltransferase"/>
</dbReference>
<name>A0A0T7FRJ8_NEOGA</name>
<gene>
    <name evidence="4" type="ORF">NGAL_HAMBI1145_39480</name>
</gene>
<dbReference type="SUPFAM" id="SSF55729">
    <property type="entry name" value="Acyl-CoA N-acyltransferases (Nat)"/>
    <property type="match status" value="1"/>
</dbReference>
<protein>
    <submittedName>
        <fullName evidence="4">Putative histone acetyltransferase (HAT)</fullName>
    </submittedName>
</protein>
<evidence type="ECO:0000256" key="2">
    <source>
        <dbReference type="ARBA" id="ARBA00023315"/>
    </source>
</evidence>
<dbReference type="PANTHER" id="PTHR10545:SF42">
    <property type="entry name" value="ACETYLTRANSFERASE"/>
    <property type="match status" value="1"/>
</dbReference>
<dbReference type="PANTHER" id="PTHR10545">
    <property type="entry name" value="DIAMINE N-ACETYLTRANSFERASE"/>
    <property type="match status" value="1"/>
</dbReference>
<evidence type="ECO:0000259" key="3">
    <source>
        <dbReference type="PROSITE" id="PS51186"/>
    </source>
</evidence>
<sequence>MNNTVRPFEPNDHAQWVPLWEAYLHFYETVLPKEQYNLTWSRLLDPAEPMHGFGAFDETGRMIGITHAIFHRSCWLPDWTCYLQDLYVAQTQRGKRTGEALIEAVADLARANGAGRLYWLTHESNSAARRLYDRIAQNSGFIQYRKAL</sequence>
<keyword evidence="2" id="KW-0012">Acyltransferase</keyword>
<dbReference type="InterPro" id="IPR000182">
    <property type="entry name" value="GNAT_dom"/>
</dbReference>
<reference evidence="4 5" key="1">
    <citation type="submission" date="2014-08" db="EMBL/GenBank/DDBJ databases">
        <authorList>
            <person name="Chen Y.-H."/>
        </authorList>
    </citation>
    <scope>NUCLEOTIDE SEQUENCE [LARGE SCALE GENOMIC DNA]</scope>
</reference>
<dbReference type="InterPro" id="IPR051016">
    <property type="entry name" value="Diverse_Substrate_AcTransf"/>
</dbReference>
<dbReference type="AlphaFoldDB" id="A0A0T7FRJ8"/>
<dbReference type="Pfam" id="PF00583">
    <property type="entry name" value="Acetyltransf_1"/>
    <property type="match status" value="1"/>
</dbReference>
<proteinExistence type="predicted"/>
<keyword evidence="1 4" id="KW-0808">Transferase</keyword>